<reference evidence="5" key="3">
    <citation type="submission" date="2015-06" db="UniProtKB">
        <authorList>
            <consortium name="EnsemblMetazoa"/>
        </authorList>
    </citation>
    <scope>IDENTIFICATION</scope>
</reference>
<evidence type="ECO:0000256" key="1">
    <source>
        <dbReference type="ARBA" id="ARBA00022741"/>
    </source>
</evidence>
<gene>
    <name evidence="4" type="ORF">CAPTEDRAFT_223701</name>
</gene>
<dbReference type="HOGENOM" id="CLU_055697_0_0_1"/>
<dbReference type="Pfam" id="PF03630">
    <property type="entry name" value="Fumble"/>
    <property type="match status" value="1"/>
</dbReference>
<dbReference type="InterPro" id="IPR043129">
    <property type="entry name" value="ATPase_NBD"/>
</dbReference>
<evidence type="ECO:0000313" key="6">
    <source>
        <dbReference type="Proteomes" id="UP000014760"/>
    </source>
</evidence>
<dbReference type="PANTHER" id="PTHR12280">
    <property type="entry name" value="PANTOTHENATE KINASE"/>
    <property type="match status" value="1"/>
</dbReference>
<dbReference type="GO" id="GO:0005829">
    <property type="term" value="C:cytosol"/>
    <property type="evidence" value="ECO:0007669"/>
    <property type="project" value="TreeGrafter"/>
</dbReference>
<evidence type="ECO:0000313" key="5">
    <source>
        <dbReference type="EnsemblMetazoa" id="CapteP223701"/>
    </source>
</evidence>
<dbReference type="EMBL" id="KB309073">
    <property type="protein sequence ID" value="ELT95590.1"/>
    <property type="molecule type" value="Genomic_DNA"/>
</dbReference>
<dbReference type="Gene3D" id="3.30.420.40">
    <property type="match status" value="1"/>
</dbReference>
<keyword evidence="1" id="KW-0547">Nucleotide-binding</keyword>
<dbReference type="AlphaFoldDB" id="R7TX84"/>
<dbReference type="EnsemblMetazoa" id="CapteT223701">
    <property type="protein sequence ID" value="CapteP223701"/>
    <property type="gene ID" value="CapteG223701"/>
</dbReference>
<dbReference type="CDD" id="cd24086">
    <property type="entry name" value="ASKHA_NBD_PanK-II_euk"/>
    <property type="match status" value="1"/>
</dbReference>
<dbReference type="Gene3D" id="3.30.420.510">
    <property type="match status" value="1"/>
</dbReference>
<dbReference type="GO" id="GO:0004594">
    <property type="term" value="F:pantothenate kinase activity"/>
    <property type="evidence" value="ECO:0007669"/>
    <property type="project" value="TreeGrafter"/>
</dbReference>
<name>R7TX84_CAPTE</name>
<dbReference type="GO" id="GO:0005634">
    <property type="term" value="C:nucleus"/>
    <property type="evidence" value="ECO:0007669"/>
    <property type="project" value="TreeGrafter"/>
</dbReference>
<accession>R7TX84</accession>
<dbReference type="GO" id="GO:0015937">
    <property type="term" value="P:coenzyme A biosynthetic process"/>
    <property type="evidence" value="ECO:0007669"/>
    <property type="project" value="UniProtKB-KW"/>
</dbReference>
<evidence type="ECO:0000256" key="3">
    <source>
        <dbReference type="ARBA" id="ARBA00022993"/>
    </source>
</evidence>
<dbReference type="STRING" id="283909.R7TX84"/>
<proteinExistence type="predicted"/>
<dbReference type="OrthoDB" id="6287391at2759"/>
<protein>
    <submittedName>
        <fullName evidence="4 5">Uncharacterized protein</fullName>
    </submittedName>
</protein>
<evidence type="ECO:0000256" key="2">
    <source>
        <dbReference type="ARBA" id="ARBA00022840"/>
    </source>
</evidence>
<dbReference type="GO" id="GO:0005524">
    <property type="term" value="F:ATP binding"/>
    <property type="evidence" value="ECO:0007669"/>
    <property type="project" value="UniProtKB-KW"/>
</dbReference>
<dbReference type="EMBL" id="AMQN01011749">
    <property type="status" value="NOT_ANNOTATED_CDS"/>
    <property type="molecule type" value="Genomic_DNA"/>
</dbReference>
<dbReference type="PANTHER" id="PTHR12280:SF20">
    <property type="entry name" value="4'-PHOSPHOPANTETHEINE PHOSPHATASE"/>
    <property type="match status" value="1"/>
</dbReference>
<keyword evidence="6" id="KW-1185">Reference proteome</keyword>
<dbReference type="Proteomes" id="UP000014760">
    <property type="component" value="Unassembled WGS sequence"/>
</dbReference>
<keyword evidence="3" id="KW-0173">Coenzyme A biosynthesis</keyword>
<dbReference type="InterPro" id="IPR004567">
    <property type="entry name" value="Type_II_PanK"/>
</dbReference>
<dbReference type="OMA" id="GSHENEI"/>
<reference evidence="4 6" key="2">
    <citation type="journal article" date="2013" name="Nature">
        <title>Insights into bilaterian evolution from three spiralian genomes.</title>
        <authorList>
            <person name="Simakov O."/>
            <person name="Marletaz F."/>
            <person name="Cho S.J."/>
            <person name="Edsinger-Gonzales E."/>
            <person name="Havlak P."/>
            <person name="Hellsten U."/>
            <person name="Kuo D.H."/>
            <person name="Larsson T."/>
            <person name="Lv J."/>
            <person name="Arendt D."/>
            <person name="Savage R."/>
            <person name="Osoegawa K."/>
            <person name="de Jong P."/>
            <person name="Grimwood J."/>
            <person name="Chapman J.A."/>
            <person name="Shapiro H."/>
            <person name="Aerts A."/>
            <person name="Otillar R.P."/>
            <person name="Terry A.Y."/>
            <person name="Boore J.L."/>
            <person name="Grigoriev I.V."/>
            <person name="Lindberg D.R."/>
            <person name="Seaver E.C."/>
            <person name="Weisblat D.A."/>
            <person name="Putnam N.H."/>
            <person name="Rokhsar D.S."/>
        </authorList>
    </citation>
    <scope>NUCLEOTIDE SEQUENCE</scope>
    <source>
        <strain evidence="4 6">I ESC-2004</strain>
    </source>
</reference>
<reference evidence="6" key="1">
    <citation type="submission" date="2012-12" db="EMBL/GenBank/DDBJ databases">
        <authorList>
            <person name="Hellsten U."/>
            <person name="Grimwood J."/>
            <person name="Chapman J.A."/>
            <person name="Shapiro H."/>
            <person name="Aerts A."/>
            <person name="Otillar R.P."/>
            <person name="Terry A.Y."/>
            <person name="Boore J.L."/>
            <person name="Simakov O."/>
            <person name="Marletaz F."/>
            <person name="Cho S.-J."/>
            <person name="Edsinger-Gonzales E."/>
            <person name="Havlak P."/>
            <person name="Kuo D.-H."/>
            <person name="Larsson T."/>
            <person name="Lv J."/>
            <person name="Arendt D."/>
            <person name="Savage R."/>
            <person name="Osoegawa K."/>
            <person name="de Jong P."/>
            <person name="Lindberg D.R."/>
            <person name="Seaver E.C."/>
            <person name="Weisblat D.A."/>
            <person name="Putnam N.H."/>
            <person name="Grigoriev I.V."/>
            <person name="Rokhsar D.S."/>
        </authorList>
    </citation>
    <scope>NUCLEOTIDE SEQUENCE</scope>
    <source>
        <strain evidence="6">I ESC-2004</strain>
    </source>
</reference>
<evidence type="ECO:0000313" key="4">
    <source>
        <dbReference type="EMBL" id="ELT95590.1"/>
    </source>
</evidence>
<organism evidence="4">
    <name type="scientific">Capitella teleta</name>
    <name type="common">Polychaete worm</name>
    <dbReference type="NCBI Taxonomy" id="283909"/>
    <lineage>
        <taxon>Eukaryota</taxon>
        <taxon>Metazoa</taxon>
        <taxon>Spiralia</taxon>
        <taxon>Lophotrochozoa</taxon>
        <taxon>Annelida</taxon>
        <taxon>Polychaeta</taxon>
        <taxon>Sedentaria</taxon>
        <taxon>Scolecida</taxon>
        <taxon>Capitellidae</taxon>
        <taxon>Capitella</taxon>
    </lineage>
</organism>
<keyword evidence="2" id="KW-0067">ATP-binding</keyword>
<dbReference type="SUPFAM" id="SSF53067">
    <property type="entry name" value="Actin-like ATPase domain"/>
    <property type="match status" value="1"/>
</dbReference>
<sequence length="411" mass="46067">MADVTKIEGITVSKDIVIKSSGLGIDFGGSVIKIVYRTKDDYEKACDPKNLEPLATLRTVSFAREDRKRAFEFARDNAFVIRDGEEFPSVFTTGCGSSEYTKEIVEICKITPKIITEHDCFAKCFHFLSHVLSRDQLLHPIPYDAMEHPLGFCEELHSLLKLMNANKISKVHDLEMVEKLEEAVREVRNTDFVNLPKDSRPLAEAEDIFPCLLAINGSAFSGFIVKKDASFEYLDATQLGGRFFHGLGSLLTGCKTYEELIEMAAKGNHKKIDTHKNDMLFDTGEDDLAAKFGDMKTDSLVFNFGKAVGKTAGDFEPADIASALLRGFVKEKAERCRLVASLHDLKSIFFVGSFVNHEIVRKVYTEMFTFSNYFIDAVHRKKIAISKYDFVKNGSHFGALGCLINTLDPFI</sequence>